<sequence length="466" mass="48369">MPSQRIPGVLSPVADSMSSLLKVLMSAPDDATVAAKRGTAEKLMRENEAAAALGTLMSGFKPGGSVADLYGTALRGGINPQHVGDAIRGVTAVAPDVDDLMRSRAFLGAGGAWSSTPTGFAQGQATEIQKQRLANDAAMARAQFELNNKPTEIMTPEGPRIARTQDAIGQMPLAAESNVRGGFLAQNFGNVGALPPAEQRILGAESKTQPTPRNYVAGGQSFITYDGVTDARSGQPLPAGGYIANAQGTANDVGLRPNVQGDLQTRVINANSALEVGNQILGILAKDPAVVGPTGNTRRLLQDATDVFGSVATVFGGQQQLVGEIDRARQDLVQTLGPQAQTLLPELFNPNLNSIETLNGFLVYKVAEALGQSGRGASDQDIQRVIQMVGSPSSWLTGPTTYENKIRTILDLVTSSRDAAQRALSGGAGASAGAAPAGDPTVGTTPAPAGDQPRRRRYNPATGQIE</sequence>
<evidence type="ECO:0000313" key="2">
    <source>
        <dbReference type="EMBL" id="MBB4017576.1"/>
    </source>
</evidence>
<protein>
    <submittedName>
        <fullName evidence="2">Uncharacterized protein</fullName>
    </submittedName>
</protein>
<keyword evidence="3" id="KW-1185">Reference proteome</keyword>
<feature type="compositionally biased region" description="Low complexity" evidence="1">
    <location>
        <begin position="424"/>
        <end position="438"/>
    </location>
</feature>
<dbReference type="EMBL" id="JACIEN010000003">
    <property type="protein sequence ID" value="MBB4017576.1"/>
    <property type="molecule type" value="Genomic_DNA"/>
</dbReference>
<feature type="region of interest" description="Disordered" evidence="1">
    <location>
        <begin position="424"/>
        <end position="466"/>
    </location>
</feature>
<name>A0A840C3R1_9HYPH</name>
<organism evidence="2 3">
    <name type="scientific">Chelatococcus caeni</name>
    <dbReference type="NCBI Taxonomy" id="1348468"/>
    <lineage>
        <taxon>Bacteria</taxon>
        <taxon>Pseudomonadati</taxon>
        <taxon>Pseudomonadota</taxon>
        <taxon>Alphaproteobacteria</taxon>
        <taxon>Hyphomicrobiales</taxon>
        <taxon>Chelatococcaceae</taxon>
        <taxon>Chelatococcus</taxon>
    </lineage>
</organism>
<gene>
    <name evidence="2" type="ORF">GGR16_002610</name>
</gene>
<evidence type="ECO:0000313" key="3">
    <source>
        <dbReference type="Proteomes" id="UP000577362"/>
    </source>
</evidence>
<dbReference type="RefSeq" id="WP_019403033.1">
    <property type="nucleotide sequence ID" value="NZ_JACIEN010000003.1"/>
</dbReference>
<accession>A0A840C3R1</accession>
<evidence type="ECO:0000256" key="1">
    <source>
        <dbReference type="SAM" id="MobiDB-lite"/>
    </source>
</evidence>
<proteinExistence type="predicted"/>
<comment type="caution">
    <text evidence="2">The sequence shown here is derived from an EMBL/GenBank/DDBJ whole genome shotgun (WGS) entry which is preliminary data.</text>
</comment>
<dbReference type="AlphaFoldDB" id="A0A840C3R1"/>
<reference evidence="2 3" key="1">
    <citation type="submission" date="2020-08" db="EMBL/GenBank/DDBJ databases">
        <title>Genomic Encyclopedia of Type Strains, Phase IV (KMG-IV): sequencing the most valuable type-strain genomes for metagenomic binning, comparative biology and taxonomic classification.</title>
        <authorList>
            <person name="Goeker M."/>
        </authorList>
    </citation>
    <scope>NUCLEOTIDE SEQUENCE [LARGE SCALE GENOMIC DNA]</scope>
    <source>
        <strain evidence="2 3">DSM 103737</strain>
    </source>
</reference>
<dbReference type="Proteomes" id="UP000577362">
    <property type="component" value="Unassembled WGS sequence"/>
</dbReference>